<reference evidence="1 2" key="1">
    <citation type="submission" date="2021-10" db="EMBL/GenBank/DDBJ databases">
        <title>Lutispora strain m25 sp. nov., a thermophilic, non-spore-forming bacterium isolated from a lab-scale methanogenic bioreactor digesting anaerobic sludge.</title>
        <authorList>
            <person name="El Houari A."/>
            <person name="Mcdonald J."/>
        </authorList>
    </citation>
    <scope>NUCLEOTIDE SEQUENCE [LARGE SCALE GENOMIC DNA]</scope>
    <source>
        <strain evidence="2">m25</strain>
    </source>
</reference>
<comment type="caution">
    <text evidence="1">The sequence shown here is derived from an EMBL/GenBank/DDBJ whole genome shotgun (WGS) entry which is preliminary data.</text>
</comment>
<dbReference type="InterPro" id="IPR025904">
    <property type="entry name" value="Tubulin-like"/>
</dbReference>
<dbReference type="Gene3D" id="3.40.50.1440">
    <property type="entry name" value="Tubulin/FtsZ, GTPase domain"/>
    <property type="match status" value="1"/>
</dbReference>
<dbReference type="SUPFAM" id="SSF52490">
    <property type="entry name" value="Tubulin nucleotide-binding domain-like"/>
    <property type="match status" value="1"/>
</dbReference>
<accession>A0ABT1NBQ7</accession>
<gene>
    <name evidence="1" type="ORF">LJD61_03280</name>
</gene>
<evidence type="ECO:0000313" key="1">
    <source>
        <dbReference type="EMBL" id="MCQ1528566.1"/>
    </source>
</evidence>
<dbReference type="RefSeq" id="WP_255226086.1">
    <property type="nucleotide sequence ID" value="NZ_JAJEKE010000002.1"/>
</dbReference>
<dbReference type="EMBL" id="JAJEKE010000002">
    <property type="protein sequence ID" value="MCQ1528566.1"/>
    <property type="molecule type" value="Genomic_DNA"/>
</dbReference>
<dbReference type="InterPro" id="IPR036525">
    <property type="entry name" value="Tubulin/FtsZ_GTPase_sf"/>
</dbReference>
<organism evidence="1 2">
    <name type="scientific">Lutispora saccharofermentans</name>
    <dbReference type="NCBI Taxonomy" id="3024236"/>
    <lineage>
        <taxon>Bacteria</taxon>
        <taxon>Bacillati</taxon>
        <taxon>Bacillota</taxon>
        <taxon>Clostridia</taxon>
        <taxon>Lutisporales</taxon>
        <taxon>Lutisporaceae</taxon>
        <taxon>Lutispora</taxon>
    </lineage>
</organism>
<dbReference type="Proteomes" id="UP001651880">
    <property type="component" value="Unassembled WGS sequence"/>
</dbReference>
<evidence type="ECO:0000313" key="2">
    <source>
        <dbReference type="Proteomes" id="UP001651880"/>
    </source>
</evidence>
<sequence>MKAIVKEHIEQLDVKLGGGIISDKIRVDTIDNPMLVIGIGGTGIDALLRLKYQINRRFNLPEDRLTKRKKEKPDNMEFLALETNQHDRNKKYKGIGLDPINELILLSNPEIGSILQNRSILDPCIAEWLSPELNVEDGITGANGIRQAGRLLLFTKAIQVVKGIEKKINVLLEGTSQKLMVFILTGLSGGTGSGCYLDIAYMVRGLMERRFGSAGVDRVNILGYLFTPDVNLSSPSLSSHTQDYIKKNGYAALKELDYWMNVAERGERFKQKYRDVLTVDSPLPPFNLCHLISATNTDGKLLENAYDYCMNVTAENITNFMANEEKHSGEEFAIHDYISNINTNIAQMTHPYSANYKYNIIGASSAVLPIEEITTYLAYRLFKKIEKMFTAGPKENDVDDFMGQNRMNKDSIERRFEQNVPDMLPGYRHSERFSFNNVIKTQSINIDNELEGCLTRIREEYIKVRRQLPGEILEEFNAQISRMFLNADQGPFYVSRLINNSTGFCVLKTIQSYIESLKESLKRLPQYKDELKFSADDKLLEARKAIINKEKKKNDYIEAKINEYMTKAEEERTRYIIEFYEDLFNLINDANNKIYNVFTEILNALNQIFEKNGSILVSSEEVEHKGGKTYYWNVVNIPDVLKTIDKTFANEDEDDLIRNFTRELLDSSDKWIKEQDIDIVGSISDFMSDKFGDLITKSMEDFLIIKYGEGELIEKLVEKNIAKRLDDDAIPVFNLSNSDGNLDFPSWGFVSVPIKAPGILKGIKNYQTNALGKSTFTIKESEVKNRIFWLNTKNGIPLYAYTPLKIYEEAYERTIREREGIGRHLSQTKDNNWANLPSPIPVQSWGDSYSSRRIKEYNDEIRVMFDKACKLGCIREKETNSGTNNRFECIITKAFDLDKYLTAYNLVLPNEQPNFSEMKRCLTDLKNIMAAGIEEEGRRDIFSSFDKERAFVNLTRSPELIKLLRIELKKYEGIQDKIESLNSVFEAMENKDKVLEQFIEVMYTDTIYKKGAQYVFDNEKEEDGCESLINLLRVKKYFEYEIFNRFTGLDEKKKALIMRRAEKRSDELSSSEDISGLLGKVNSLMEICSACKEELEFTKDELINGTEIYDFYKNMLAKLNELRKNIE</sequence>
<dbReference type="Pfam" id="PF13809">
    <property type="entry name" value="Tubulin_2"/>
    <property type="match status" value="1"/>
</dbReference>
<name>A0ABT1NBQ7_9FIRM</name>
<protein>
    <submittedName>
        <fullName evidence="1">Tubulin-like doman-containing protein</fullName>
    </submittedName>
</protein>
<keyword evidence="2" id="KW-1185">Reference proteome</keyword>
<proteinExistence type="predicted"/>